<dbReference type="AlphaFoldDB" id="A0A9Q1K9C2"/>
<evidence type="ECO:0000313" key="3">
    <source>
        <dbReference type="Proteomes" id="UP001153076"/>
    </source>
</evidence>
<sequence length="179" mass="18836">MDSVDISPLHSPTLDVSTGQVGLEMAAVPSATRHSPVHRLSCSLETGAGEVVTCYEGLLSPFFSDGLPHSVSASPPSLIFTLPNARAHVPMTDVCRHCSASAGEVSDGSQPCMTGDNINESEHASSCLEPNTTPSPSIPQPSTAQPSHSPPLLHPNSFPKNEFIDLESNDIGTQSRKPR</sequence>
<feature type="compositionally biased region" description="Polar residues" evidence="1">
    <location>
        <begin position="170"/>
        <end position="179"/>
    </location>
</feature>
<keyword evidence="3" id="KW-1185">Reference proteome</keyword>
<accession>A0A9Q1K9C2</accession>
<organism evidence="2 3">
    <name type="scientific">Carnegiea gigantea</name>
    <dbReference type="NCBI Taxonomy" id="171969"/>
    <lineage>
        <taxon>Eukaryota</taxon>
        <taxon>Viridiplantae</taxon>
        <taxon>Streptophyta</taxon>
        <taxon>Embryophyta</taxon>
        <taxon>Tracheophyta</taxon>
        <taxon>Spermatophyta</taxon>
        <taxon>Magnoliopsida</taxon>
        <taxon>eudicotyledons</taxon>
        <taxon>Gunneridae</taxon>
        <taxon>Pentapetalae</taxon>
        <taxon>Caryophyllales</taxon>
        <taxon>Cactineae</taxon>
        <taxon>Cactaceae</taxon>
        <taxon>Cactoideae</taxon>
        <taxon>Echinocereeae</taxon>
        <taxon>Carnegiea</taxon>
    </lineage>
</organism>
<feature type="compositionally biased region" description="Polar residues" evidence="1">
    <location>
        <begin position="107"/>
        <end position="118"/>
    </location>
</feature>
<dbReference type="EMBL" id="JAKOGI010000225">
    <property type="protein sequence ID" value="KAJ8439279.1"/>
    <property type="molecule type" value="Genomic_DNA"/>
</dbReference>
<comment type="caution">
    <text evidence="2">The sequence shown here is derived from an EMBL/GenBank/DDBJ whole genome shotgun (WGS) entry which is preliminary data.</text>
</comment>
<feature type="region of interest" description="Disordered" evidence="1">
    <location>
        <begin position="102"/>
        <end position="179"/>
    </location>
</feature>
<protein>
    <submittedName>
        <fullName evidence="2">Uncharacterized protein</fullName>
    </submittedName>
</protein>
<dbReference type="Proteomes" id="UP001153076">
    <property type="component" value="Unassembled WGS sequence"/>
</dbReference>
<proteinExistence type="predicted"/>
<reference evidence="2" key="1">
    <citation type="submission" date="2022-04" db="EMBL/GenBank/DDBJ databases">
        <title>Carnegiea gigantea Genome sequencing and assembly v2.</title>
        <authorList>
            <person name="Copetti D."/>
            <person name="Sanderson M.J."/>
            <person name="Burquez A."/>
            <person name="Wojciechowski M.F."/>
        </authorList>
    </citation>
    <scope>NUCLEOTIDE SEQUENCE</scope>
    <source>
        <strain evidence="2">SGP5-SGP5p</strain>
        <tissue evidence="2">Aerial part</tissue>
    </source>
</reference>
<feature type="compositionally biased region" description="Low complexity" evidence="1">
    <location>
        <begin position="130"/>
        <end position="147"/>
    </location>
</feature>
<evidence type="ECO:0000256" key="1">
    <source>
        <dbReference type="SAM" id="MobiDB-lite"/>
    </source>
</evidence>
<evidence type="ECO:0000313" key="2">
    <source>
        <dbReference type="EMBL" id="KAJ8439279.1"/>
    </source>
</evidence>
<name>A0A9Q1K9C2_9CARY</name>
<gene>
    <name evidence="2" type="ORF">Cgig2_016827</name>
</gene>